<organism evidence="1 2">
    <name type="scientific">Thiothrix nivea (strain ATCC 35100 / DSM 5205 / JP2)</name>
    <dbReference type="NCBI Taxonomy" id="870187"/>
    <lineage>
        <taxon>Bacteria</taxon>
        <taxon>Pseudomonadati</taxon>
        <taxon>Pseudomonadota</taxon>
        <taxon>Gammaproteobacteria</taxon>
        <taxon>Thiotrichales</taxon>
        <taxon>Thiotrichaceae</taxon>
        <taxon>Thiothrix</taxon>
    </lineage>
</organism>
<name>A0A656HKW3_THINJ</name>
<accession>A0A656HKW3</accession>
<evidence type="ECO:0000313" key="2">
    <source>
        <dbReference type="Proteomes" id="UP000005317"/>
    </source>
</evidence>
<reference evidence="2" key="1">
    <citation type="journal article" date="2011" name="Stand. Genomic Sci.">
        <title>Genome sequence of the filamentous, gliding Thiothrix nivea neotype strain (JP2(T)).</title>
        <authorList>
            <person name="Lapidus A."/>
            <person name="Nolan M."/>
            <person name="Lucas S."/>
            <person name="Glavina Del Rio T."/>
            <person name="Tice H."/>
            <person name="Cheng J.F."/>
            <person name="Tapia R."/>
            <person name="Han C."/>
            <person name="Goodwin L."/>
            <person name="Pitluck S."/>
            <person name="Liolios K."/>
            <person name="Pagani I."/>
            <person name="Ivanova N."/>
            <person name="Huntemann M."/>
            <person name="Mavromatis K."/>
            <person name="Mikhailova N."/>
            <person name="Pati A."/>
            <person name="Chen A."/>
            <person name="Palaniappan K."/>
            <person name="Land M."/>
            <person name="Brambilla E.M."/>
            <person name="Rohde M."/>
            <person name="Abt B."/>
            <person name="Verbarg S."/>
            <person name="Goker M."/>
            <person name="Bristow J."/>
            <person name="Eisen J.A."/>
            <person name="Markowitz V."/>
            <person name="Hugenholtz P."/>
            <person name="Kyrpides N.C."/>
            <person name="Klenk H.P."/>
            <person name="Woyke T."/>
        </authorList>
    </citation>
    <scope>NUCLEOTIDE SEQUENCE [LARGE SCALE GENOMIC DNA]</scope>
    <source>
        <strain evidence="2">ATCC 35100 / DSM 5205 / JP2</strain>
    </source>
</reference>
<dbReference type="Proteomes" id="UP000005317">
    <property type="component" value="Unassembled WGS sequence"/>
</dbReference>
<proteinExistence type="predicted"/>
<dbReference type="AlphaFoldDB" id="A0A656HKW3"/>
<dbReference type="EMBL" id="JH651384">
    <property type="protein sequence ID" value="EIJ35950.1"/>
    <property type="molecule type" value="Genomic_DNA"/>
</dbReference>
<protein>
    <submittedName>
        <fullName evidence="1">Uncharacterized protein</fullName>
    </submittedName>
</protein>
<dbReference type="InterPro" id="IPR005368">
    <property type="entry name" value="UPF0175"/>
</dbReference>
<evidence type="ECO:0000313" key="1">
    <source>
        <dbReference type="EMBL" id="EIJ35950.1"/>
    </source>
</evidence>
<dbReference type="RefSeq" id="WP_002709844.1">
    <property type="nucleotide sequence ID" value="NZ_JH651384.1"/>
</dbReference>
<keyword evidence="2" id="KW-1185">Reference proteome</keyword>
<dbReference type="Pfam" id="PF03683">
    <property type="entry name" value="UPF0175"/>
    <property type="match status" value="1"/>
</dbReference>
<gene>
    <name evidence="1" type="ORF">Thini_3438</name>
</gene>
<sequence>MQITLDVPEQFCMDVSPEELGRQIKLYAALTMYQSGSLSAGAACEFAGVDRFTFIAECRKHNIPMINYEPGELAAEVAAFRKAS</sequence>